<evidence type="ECO:0000313" key="2">
    <source>
        <dbReference type="EMBL" id="CAA9433257.1"/>
    </source>
</evidence>
<dbReference type="EMBL" id="CADCUV010000162">
    <property type="protein sequence ID" value="CAA9433257.1"/>
    <property type="molecule type" value="Genomic_DNA"/>
</dbReference>
<name>A0A6J4Q8C0_9ACTN</name>
<evidence type="ECO:0000256" key="1">
    <source>
        <dbReference type="SAM" id="MobiDB-lite"/>
    </source>
</evidence>
<dbReference type="AlphaFoldDB" id="A0A6J4Q8C0"/>
<feature type="region of interest" description="Disordered" evidence="1">
    <location>
        <begin position="1"/>
        <end position="26"/>
    </location>
</feature>
<protein>
    <submittedName>
        <fullName evidence="2">Uncharacterized protein</fullName>
    </submittedName>
</protein>
<proteinExistence type="predicted"/>
<feature type="non-terminal residue" evidence="2">
    <location>
        <position position="1"/>
    </location>
</feature>
<organism evidence="2">
    <name type="scientific">uncultured Rubrobacteraceae bacterium</name>
    <dbReference type="NCBI Taxonomy" id="349277"/>
    <lineage>
        <taxon>Bacteria</taxon>
        <taxon>Bacillati</taxon>
        <taxon>Actinomycetota</taxon>
        <taxon>Rubrobacteria</taxon>
        <taxon>Rubrobacterales</taxon>
        <taxon>Rubrobacteraceae</taxon>
        <taxon>environmental samples</taxon>
    </lineage>
</organism>
<sequence>VCAPGSRRPAPRLRRRGPPLRDPEQCPLRALQAPLRPQLVVV</sequence>
<feature type="non-terminal residue" evidence="2">
    <location>
        <position position="42"/>
    </location>
</feature>
<gene>
    <name evidence="2" type="ORF">AVDCRST_MAG22-3495</name>
</gene>
<accession>A0A6J4Q8C0</accession>
<reference evidence="2" key="1">
    <citation type="submission" date="2020-02" db="EMBL/GenBank/DDBJ databases">
        <authorList>
            <person name="Meier V. D."/>
        </authorList>
    </citation>
    <scope>NUCLEOTIDE SEQUENCE</scope>
    <source>
        <strain evidence="2">AVDCRST_MAG22</strain>
    </source>
</reference>
<feature type="compositionally biased region" description="Basic residues" evidence="1">
    <location>
        <begin position="9"/>
        <end position="18"/>
    </location>
</feature>